<proteinExistence type="predicted"/>
<dbReference type="CDD" id="cd11660">
    <property type="entry name" value="SANT_TRF"/>
    <property type="match status" value="1"/>
</dbReference>
<comment type="subcellular location">
    <subcellularLocation>
        <location evidence="1">Nucleus</location>
    </subcellularLocation>
</comment>
<dbReference type="InterPro" id="IPR029071">
    <property type="entry name" value="Ubiquitin-like_domsf"/>
</dbReference>
<dbReference type="Pfam" id="PF00249">
    <property type="entry name" value="Myb_DNA-binding"/>
    <property type="match status" value="1"/>
</dbReference>
<dbReference type="SUPFAM" id="SSF54236">
    <property type="entry name" value="Ubiquitin-like"/>
    <property type="match status" value="1"/>
</dbReference>
<evidence type="ECO:0000256" key="1">
    <source>
        <dbReference type="ARBA" id="ARBA00004123"/>
    </source>
</evidence>
<evidence type="ECO:0000259" key="4">
    <source>
        <dbReference type="PROSITE" id="PS50090"/>
    </source>
</evidence>
<organism evidence="6 7">
    <name type="scientific">Liquidambar formosana</name>
    <name type="common">Formosan gum</name>
    <dbReference type="NCBI Taxonomy" id="63359"/>
    <lineage>
        <taxon>Eukaryota</taxon>
        <taxon>Viridiplantae</taxon>
        <taxon>Streptophyta</taxon>
        <taxon>Embryophyta</taxon>
        <taxon>Tracheophyta</taxon>
        <taxon>Spermatophyta</taxon>
        <taxon>Magnoliopsida</taxon>
        <taxon>eudicotyledons</taxon>
        <taxon>Gunneridae</taxon>
        <taxon>Pentapetalae</taxon>
        <taxon>Saxifragales</taxon>
        <taxon>Altingiaceae</taxon>
        <taxon>Liquidambar</taxon>
    </lineage>
</organism>
<comment type="caution">
    <text evidence="6">The sequence shown here is derived from an EMBL/GenBank/DDBJ whole genome shotgun (WGS) entry which is preliminary data.</text>
</comment>
<accession>A0AAP0X8N4</accession>
<evidence type="ECO:0000256" key="3">
    <source>
        <dbReference type="ARBA" id="ARBA00023242"/>
    </source>
</evidence>
<dbReference type="SUPFAM" id="SSF46689">
    <property type="entry name" value="Homeodomain-like"/>
    <property type="match status" value="1"/>
</dbReference>
<dbReference type="InterPro" id="IPR009057">
    <property type="entry name" value="Homeodomain-like_sf"/>
</dbReference>
<name>A0AAP0X8N4_LIQFO</name>
<dbReference type="PROSITE" id="PS50090">
    <property type="entry name" value="MYB_LIKE"/>
    <property type="match status" value="1"/>
</dbReference>
<protein>
    <submittedName>
        <fullName evidence="6">Uncharacterized protein</fullName>
    </submittedName>
</protein>
<keyword evidence="2" id="KW-0238">DNA-binding</keyword>
<sequence length="657" mass="72565">MVLQRRLDYGFNGYQVPVVPRASRSARGRESIRKKGKDNQVRAFEILAAVAGKLLQERESCALPNAASGADQHTIIKNTNWEQKDVGQRRMRLEPCDQGRCDKNTFAFAPGSQGHHENNSEMIRFAEKLATVNGKNACKSSPRKAVGDYTGYGESFGGKLEGVVERELEVEPQKIGSMINGSVPDTGCSKDPMKLDMKPSAVVSLDTCVKASLFNNRMNFGSFSRRQGNMKLVSRDDDENSSGCSQRDTMIQAYRPPLHIGDRRIRKLLASKYRRVASKLRDGGFYNTDGKRQPVYRNWKSCHTRHRSQRISSFKRRKLLDRSPVAISGQGFYSKGIYNSSDKGILGDNSGAARGASSSVSCQQAPPQSGDYNVKLSIKSFRVPELFIEIPATATVGSLKTTVMEAVTAILGDGLHVGILLQGKKVRDDSKTLRQTGISQVDKLRTLGFTLEPRHAQIPPPLCTEDPSFQLPGGTPQQLTRYSATSFPEPGASIVSLDPPVLNLGNCVDSDLDIVPSHTGISTDKTMSESRALVAVPAMSMEALTAVPFQQKSRCSEYSQRRIRRPFSVSEVEALVQAVEKLGTGRWRDVKLRAFDSARHRTYVDLKDKWKTLVHTAKISPQQRRGEPVPQELLDRVLAAHAYWSQQAVALQVNAGV</sequence>
<dbReference type="SMART" id="SM00717">
    <property type="entry name" value="SANT"/>
    <property type="match status" value="1"/>
</dbReference>
<dbReference type="PANTHER" id="PTHR21717">
    <property type="entry name" value="TELOMERIC REPEAT BINDING PROTEIN"/>
    <property type="match status" value="1"/>
</dbReference>
<dbReference type="InterPro" id="IPR031105">
    <property type="entry name" value="TRP_plant"/>
</dbReference>
<dbReference type="Gene3D" id="1.10.246.220">
    <property type="match status" value="1"/>
</dbReference>
<dbReference type="EMBL" id="JBBPBK010000002">
    <property type="protein sequence ID" value="KAK9290828.1"/>
    <property type="molecule type" value="Genomic_DNA"/>
</dbReference>
<feature type="domain" description="Myb-like" evidence="4">
    <location>
        <begin position="559"/>
        <end position="614"/>
    </location>
</feature>
<evidence type="ECO:0000313" key="7">
    <source>
        <dbReference type="Proteomes" id="UP001415857"/>
    </source>
</evidence>
<dbReference type="PANTHER" id="PTHR21717:SF70">
    <property type="entry name" value="TELOMERE REPEAT-BINDING PROTEIN 2-RELATED"/>
    <property type="match status" value="1"/>
</dbReference>
<dbReference type="GO" id="GO:0042162">
    <property type="term" value="F:telomeric DNA binding"/>
    <property type="evidence" value="ECO:0007669"/>
    <property type="project" value="UniProtKB-ARBA"/>
</dbReference>
<dbReference type="InterPro" id="IPR017930">
    <property type="entry name" value="Myb_dom"/>
</dbReference>
<dbReference type="GO" id="GO:0005634">
    <property type="term" value="C:nucleus"/>
    <property type="evidence" value="ECO:0007669"/>
    <property type="project" value="UniProtKB-SubCell"/>
</dbReference>
<reference evidence="6 7" key="1">
    <citation type="journal article" date="2024" name="Plant J.">
        <title>Genome sequences and population genomics reveal climatic adaptation and genomic divergence between two closely related sweetgum species.</title>
        <authorList>
            <person name="Xu W.Q."/>
            <person name="Ren C.Q."/>
            <person name="Zhang X.Y."/>
            <person name="Comes H.P."/>
            <person name="Liu X.H."/>
            <person name="Li Y.G."/>
            <person name="Kettle C.J."/>
            <person name="Jalonen R."/>
            <person name="Gaisberger H."/>
            <person name="Ma Y.Z."/>
            <person name="Qiu Y.X."/>
        </authorList>
    </citation>
    <scope>NUCLEOTIDE SEQUENCE [LARGE SCALE GENOMIC DNA]</scope>
    <source>
        <strain evidence="6">Hangzhou</strain>
    </source>
</reference>
<feature type="domain" description="HTH myb-type" evidence="5">
    <location>
        <begin position="559"/>
        <end position="618"/>
    </location>
</feature>
<dbReference type="PROSITE" id="PS51294">
    <property type="entry name" value="HTH_MYB"/>
    <property type="match status" value="1"/>
</dbReference>
<evidence type="ECO:0000256" key="2">
    <source>
        <dbReference type="ARBA" id="ARBA00023125"/>
    </source>
</evidence>
<keyword evidence="3" id="KW-0539">Nucleus</keyword>
<gene>
    <name evidence="6" type="ORF">L1049_009006</name>
</gene>
<dbReference type="InterPro" id="IPR057625">
    <property type="entry name" value="TPR1-6-like_ubiquitin"/>
</dbReference>
<dbReference type="Pfam" id="PF23603">
    <property type="entry name" value="Ubiquitin_TPR1"/>
    <property type="match status" value="1"/>
</dbReference>
<dbReference type="AlphaFoldDB" id="A0AAP0X8N4"/>
<dbReference type="InterPro" id="IPR001005">
    <property type="entry name" value="SANT/Myb"/>
</dbReference>
<dbReference type="Proteomes" id="UP001415857">
    <property type="component" value="Unassembled WGS sequence"/>
</dbReference>
<evidence type="ECO:0000259" key="5">
    <source>
        <dbReference type="PROSITE" id="PS51294"/>
    </source>
</evidence>
<keyword evidence="7" id="KW-1185">Reference proteome</keyword>
<evidence type="ECO:0000313" key="6">
    <source>
        <dbReference type="EMBL" id="KAK9290828.1"/>
    </source>
</evidence>